<proteinExistence type="inferred from homology"/>
<evidence type="ECO:0000256" key="4">
    <source>
        <dbReference type="ARBA" id="ARBA00022461"/>
    </source>
</evidence>
<keyword evidence="7" id="KW-0915">Sodium</keyword>
<accession>A0AA38MER3</accession>
<evidence type="ECO:0000256" key="3">
    <source>
        <dbReference type="ARBA" id="ARBA00022448"/>
    </source>
</evidence>
<evidence type="ECO:0000256" key="8">
    <source>
        <dbReference type="ARBA" id="ARBA00023065"/>
    </source>
</evidence>
<sequence length="176" mass="20601">MRRPGTTSMGSRAFEYARPALMGDEKPETGSRERQSRKIPNARHLEGKSRKTCLALVNYEMSNDIVTFKEDDEINKIGHLNETEKRKGSPLFKQITRWFSEFMRNSTIHGFKYLVDNEKLVIEKIWWICILLISSYTCAVLIKLTWQKWEEDPVFTAFRQKPVPLWDIPFPAVTVC</sequence>
<evidence type="ECO:0000313" key="14">
    <source>
        <dbReference type="EMBL" id="KAJ3654365.1"/>
    </source>
</evidence>
<keyword evidence="5 12" id="KW-0812">Transmembrane</keyword>
<keyword evidence="6" id="KW-1133">Transmembrane helix</keyword>
<keyword evidence="10 12" id="KW-0739">Sodium transport</keyword>
<evidence type="ECO:0000256" key="6">
    <source>
        <dbReference type="ARBA" id="ARBA00022989"/>
    </source>
</evidence>
<feature type="region of interest" description="Disordered" evidence="13">
    <location>
        <begin position="1"/>
        <end position="42"/>
    </location>
</feature>
<keyword evidence="9" id="KW-0472">Membrane</keyword>
<dbReference type="InterPro" id="IPR001873">
    <property type="entry name" value="ENaC"/>
</dbReference>
<evidence type="ECO:0000256" key="10">
    <source>
        <dbReference type="ARBA" id="ARBA00023201"/>
    </source>
</evidence>
<dbReference type="GO" id="GO:0016020">
    <property type="term" value="C:membrane"/>
    <property type="evidence" value="ECO:0007669"/>
    <property type="project" value="UniProtKB-SubCell"/>
</dbReference>
<evidence type="ECO:0000256" key="7">
    <source>
        <dbReference type="ARBA" id="ARBA00023053"/>
    </source>
</evidence>
<keyword evidence="8 12" id="KW-0406">Ion transport</keyword>
<organism evidence="14 15">
    <name type="scientific">Zophobas morio</name>
    <dbReference type="NCBI Taxonomy" id="2755281"/>
    <lineage>
        <taxon>Eukaryota</taxon>
        <taxon>Metazoa</taxon>
        <taxon>Ecdysozoa</taxon>
        <taxon>Arthropoda</taxon>
        <taxon>Hexapoda</taxon>
        <taxon>Insecta</taxon>
        <taxon>Pterygota</taxon>
        <taxon>Neoptera</taxon>
        <taxon>Endopterygota</taxon>
        <taxon>Coleoptera</taxon>
        <taxon>Polyphaga</taxon>
        <taxon>Cucujiformia</taxon>
        <taxon>Tenebrionidae</taxon>
        <taxon>Zophobas</taxon>
    </lineage>
</organism>
<reference evidence="14" key="1">
    <citation type="journal article" date="2023" name="G3 (Bethesda)">
        <title>Whole genome assemblies of Zophobas morio and Tenebrio molitor.</title>
        <authorList>
            <person name="Kaur S."/>
            <person name="Stinson S.A."/>
            <person name="diCenzo G.C."/>
        </authorList>
    </citation>
    <scope>NUCLEOTIDE SEQUENCE</scope>
    <source>
        <strain evidence="14">QUZm001</strain>
    </source>
</reference>
<feature type="compositionally biased region" description="Polar residues" evidence="13">
    <location>
        <begin position="1"/>
        <end position="10"/>
    </location>
</feature>
<evidence type="ECO:0000256" key="1">
    <source>
        <dbReference type="ARBA" id="ARBA00004141"/>
    </source>
</evidence>
<keyword evidence="3 12" id="KW-0813">Transport</keyword>
<comment type="subcellular location">
    <subcellularLocation>
        <location evidence="1">Membrane</location>
        <topology evidence="1">Multi-pass membrane protein</topology>
    </subcellularLocation>
</comment>
<evidence type="ECO:0000313" key="15">
    <source>
        <dbReference type="Proteomes" id="UP001168821"/>
    </source>
</evidence>
<keyword evidence="11 12" id="KW-0407">Ion channel</keyword>
<evidence type="ECO:0000256" key="2">
    <source>
        <dbReference type="ARBA" id="ARBA00007193"/>
    </source>
</evidence>
<comment type="caution">
    <text evidence="14">The sequence shown here is derived from an EMBL/GenBank/DDBJ whole genome shotgun (WGS) entry which is preliminary data.</text>
</comment>
<dbReference type="Proteomes" id="UP001168821">
    <property type="component" value="Unassembled WGS sequence"/>
</dbReference>
<evidence type="ECO:0000256" key="5">
    <source>
        <dbReference type="ARBA" id="ARBA00022692"/>
    </source>
</evidence>
<comment type="similarity">
    <text evidence="2 12">Belongs to the amiloride-sensitive sodium channel (TC 1.A.6) family.</text>
</comment>
<evidence type="ECO:0000256" key="9">
    <source>
        <dbReference type="ARBA" id="ARBA00023136"/>
    </source>
</evidence>
<keyword evidence="15" id="KW-1185">Reference proteome</keyword>
<gene>
    <name evidence="14" type="ORF">Zmor_013557</name>
</gene>
<dbReference type="GO" id="GO:0005272">
    <property type="term" value="F:sodium channel activity"/>
    <property type="evidence" value="ECO:0007669"/>
    <property type="project" value="UniProtKB-KW"/>
</dbReference>
<dbReference type="AlphaFoldDB" id="A0AA38MER3"/>
<feature type="compositionally biased region" description="Basic and acidic residues" evidence="13">
    <location>
        <begin position="23"/>
        <end position="36"/>
    </location>
</feature>
<evidence type="ECO:0000256" key="13">
    <source>
        <dbReference type="SAM" id="MobiDB-lite"/>
    </source>
</evidence>
<dbReference type="Pfam" id="PF00858">
    <property type="entry name" value="ASC"/>
    <property type="match status" value="1"/>
</dbReference>
<keyword evidence="4 12" id="KW-0894">Sodium channel</keyword>
<evidence type="ECO:0000256" key="11">
    <source>
        <dbReference type="ARBA" id="ARBA00023303"/>
    </source>
</evidence>
<dbReference type="EMBL" id="JALNTZ010000004">
    <property type="protein sequence ID" value="KAJ3654365.1"/>
    <property type="molecule type" value="Genomic_DNA"/>
</dbReference>
<protein>
    <submittedName>
        <fullName evidence="14">Uncharacterized protein</fullName>
    </submittedName>
</protein>
<evidence type="ECO:0000256" key="12">
    <source>
        <dbReference type="RuleBase" id="RU000679"/>
    </source>
</evidence>
<name>A0AA38MER3_9CUCU</name>